<dbReference type="PROSITE" id="PS51752">
    <property type="entry name" value="JACALIN_LECTIN"/>
    <property type="match status" value="1"/>
</dbReference>
<dbReference type="Pfam" id="PF01419">
    <property type="entry name" value="Jacalin"/>
    <property type="match status" value="1"/>
</dbReference>
<keyword evidence="5" id="KW-1185">Reference proteome</keyword>
<dbReference type="CDD" id="cd09612">
    <property type="entry name" value="Jacalin"/>
    <property type="match status" value="1"/>
</dbReference>
<dbReference type="Gene3D" id="2.100.10.30">
    <property type="entry name" value="Jacalin-like lectin domain"/>
    <property type="match status" value="1"/>
</dbReference>
<proteinExistence type="inferred from homology"/>
<sequence length="564" mass="64381">MEQPFIVAIIDHSSSRISHELAKSLQCPLIIESDITQTLQKLSLPTSSNELADDLPFEIISQLALTQLDLKLSVIINLLLFNDARLHKWVEVERSGKARLIIIQGETNNHHNDYDRGYILNQVPIAIGTWGGQGGSWWDDGVFCTVTKLAELDYPDEYLTSIHGHYGSYAVMGADNCVRSLSFESNRRTYGPFGQEEGTYFSVPMTEGMIVGFYGRSSHIIDAIAVVLELFALLLLVSTDWTDLYLPKQKRVIRQAISHVRLRRRKPVTKSKIHKFFGIDKILQHQHMTCEPVTPELKDSIFTYLKEKFDKLIETKSIIDASTYQKELKNQYTCRGAHALRNFPTSLRSVDVEFDRSIIIWHIARILNYHADRQEKNEEISRKLSQYMLYLLVMRSSMLPLAMGIGKIRYQDTCAEATTFFQEPESVASGIKKYKDTSSWAISLFKYTDFNLYEKKACKVLLNNDNIGDPPVKVKGERTMSVLFDACRLASDLQNIPKMWEVVTDVWMEMLAYAASHCRGTNHAQQLGRGGELLTHVWLLMAHFGLTEQFQISHADARVELSVK</sequence>
<dbReference type="STRING" id="180498.A0A067L2L8"/>
<dbReference type="SMART" id="SM00915">
    <property type="entry name" value="Jacalin"/>
    <property type="match status" value="1"/>
</dbReference>
<dbReference type="InterPro" id="IPR033734">
    <property type="entry name" value="Jacalin-like_lectin_dom_plant"/>
</dbReference>
<name>A0A067L2L8_JATCU</name>
<evidence type="ECO:0000259" key="3">
    <source>
        <dbReference type="PROSITE" id="PS51752"/>
    </source>
</evidence>
<organism evidence="4 5">
    <name type="scientific">Jatropha curcas</name>
    <name type="common">Barbados nut</name>
    <dbReference type="NCBI Taxonomy" id="180498"/>
    <lineage>
        <taxon>Eukaryota</taxon>
        <taxon>Viridiplantae</taxon>
        <taxon>Streptophyta</taxon>
        <taxon>Embryophyta</taxon>
        <taxon>Tracheophyta</taxon>
        <taxon>Spermatophyta</taxon>
        <taxon>Magnoliopsida</taxon>
        <taxon>eudicotyledons</taxon>
        <taxon>Gunneridae</taxon>
        <taxon>Pentapetalae</taxon>
        <taxon>rosids</taxon>
        <taxon>fabids</taxon>
        <taxon>Malpighiales</taxon>
        <taxon>Euphorbiaceae</taxon>
        <taxon>Crotonoideae</taxon>
        <taxon>Jatropheae</taxon>
        <taxon>Jatropha</taxon>
    </lineage>
</organism>
<dbReference type="SUPFAM" id="SSF51101">
    <property type="entry name" value="Mannose-binding lectins"/>
    <property type="match status" value="1"/>
</dbReference>
<dbReference type="GO" id="GO:0030246">
    <property type="term" value="F:carbohydrate binding"/>
    <property type="evidence" value="ECO:0007669"/>
    <property type="project" value="UniProtKB-KW"/>
</dbReference>
<comment type="similarity">
    <text evidence="1">Belongs to the jacalin lectin family.</text>
</comment>
<keyword evidence="2" id="KW-0430">Lectin</keyword>
<protein>
    <recommendedName>
        <fullName evidence="3">Jacalin-type lectin domain-containing protein</fullName>
    </recommendedName>
</protein>
<dbReference type="InterPro" id="IPR007658">
    <property type="entry name" value="DUF594"/>
</dbReference>
<dbReference type="AlphaFoldDB" id="A0A067L2L8"/>
<dbReference type="InterPro" id="IPR036404">
    <property type="entry name" value="Jacalin-like_lectin_dom_sf"/>
</dbReference>
<evidence type="ECO:0000256" key="2">
    <source>
        <dbReference type="ARBA" id="ARBA00022734"/>
    </source>
</evidence>
<gene>
    <name evidence="4" type="ORF">JCGZ_04269</name>
</gene>
<dbReference type="OrthoDB" id="1689146at2759"/>
<dbReference type="InterPro" id="IPR001229">
    <property type="entry name" value="Jacalin-like_lectin_dom"/>
</dbReference>
<accession>A0A067L2L8</accession>
<reference evidence="4 5" key="1">
    <citation type="journal article" date="2014" name="PLoS ONE">
        <title>Global Analysis of Gene Expression Profiles in Physic Nut (Jatropha curcas L.) Seedlings Exposed to Salt Stress.</title>
        <authorList>
            <person name="Zhang L."/>
            <person name="Zhang C."/>
            <person name="Wu P."/>
            <person name="Chen Y."/>
            <person name="Li M."/>
            <person name="Jiang H."/>
            <person name="Wu G."/>
        </authorList>
    </citation>
    <scope>NUCLEOTIDE SEQUENCE [LARGE SCALE GENOMIC DNA]</scope>
    <source>
        <strain evidence="5">cv. GZQX0401</strain>
        <tissue evidence="4">Young leaves</tissue>
    </source>
</reference>
<dbReference type="Proteomes" id="UP000027138">
    <property type="component" value="Unassembled WGS sequence"/>
</dbReference>
<evidence type="ECO:0000313" key="4">
    <source>
        <dbReference type="EMBL" id="KDP38344.1"/>
    </source>
</evidence>
<evidence type="ECO:0000313" key="5">
    <source>
        <dbReference type="Proteomes" id="UP000027138"/>
    </source>
</evidence>
<dbReference type="Pfam" id="PF04578">
    <property type="entry name" value="DUF594"/>
    <property type="match status" value="1"/>
</dbReference>
<evidence type="ECO:0000256" key="1">
    <source>
        <dbReference type="ARBA" id="ARBA00006568"/>
    </source>
</evidence>
<feature type="domain" description="Jacalin-type lectin" evidence="3">
    <location>
        <begin position="75"/>
        <end position="230"/>
    </location>
</feature>
<dbReference type="EMBL" id="KK914362">
    <property type="protein sequence ID" value="KDP38344.1"/>
    <property type="molecule type" value="Genomic_DNA"/>
</dbReference>
<dbReference type="PANTHER" id="PTHR31325">
    <property type="entry name" value="OS01G0798800 PROTEIN-RELATED"/>
    <property type="match status" value="1"/>
</dbReference>